<name>A0AAU7DIZ6_9BACT</name>
<accession>A0AAU7DIZ6</accession>
<gene>
    <name evidence="1" type="ORF">P8935_22475</name>
</gene>
<proteinExistence type="predicted"/>
<evidence type="ECO:0008006" key="2">
    <source>
        <dbReference type="Google" id="ProtNLM"/>
    </source>
</evidence>
<protein>
    <recommendedName>
        <fullName evidence="2">Transporter</fullName>
    </recommendedName>
</protein>
<dbReference type="EMBL" id="CP121196">
    <property type="protein sequence ID" value="XBH17319.1"/>
    <property type="molecule type" value="Genomic_DNA"/>
</dbReference>
<dbReference type="AlphaFoldDB" id="A0AAU7DIZ6"/>
<sequence length="309" mass="34180">MRFPPQLKKYLLRITPLAFQSTVFIFLCLGGAKLWAQGPPFQVDDPVPVDFKHYEFYIFGTTDGTPAETDYSGPAFEFNWGVVPRVQLHAILPFGGIRPANNPTYAPSGSGPSATGLTDMELGVKLAIIKETKAIPQIGTFTMFEMPTGNSDKGLGVGKVWYRLPLWLQKNEGKWLFDGGAGETVVPQDGFHDFPYGGFLLKREVSKKLELAGEIFAHGGEGPLTPQAQASTMIDAGGYWHLKGEDTMQLLFAYGHSIAGRTENYAYLGLYWTWGKDDKKDDDKDKDSKDKKAMLQNAMYSGRALKNGF</sequence>
<dbReference type="RefSeq" id="WP_348262550.1">
    <property type="nucleotide sequence ID" value="NZ_CP121196.1"/>
</dbReference>
<reference evidence="1" key="1">
    <citation type="submission" date="2023-03" db="EMBL/GenBank/DDBJ databases">
        <title>Edaphobacter sp.</title>
        <authorList>
            <person name="Huber K.J."/>
            <person name="Papendorf J."/>
            <person name="Pilke C."/>
            <person name="Bunk B."/>
            <person name="Sproeer C."/>
            <person name="Pester M."/>
        </authorList>
    </citation>
    <scope>NUCLEOTIDE SEQUENCE</scope>
    <source>
        <strain evidence="1">DSM 110680</strain>
    </source>
</reference>
<organism evidence="1">
    <name type="scientific">Telmatobacter sp. DSM 110680</name>
    <dbReference type="NCBI Taxonomy" id="3036704"/>
    <lineage>
        <taxon>Bacteria</taxon>
        <taxon>Pseudomonadati</taxon>
        <taxon>Acidobacteriota</taxon>
        <taxon>Terriglobia</taxon>
        <taxon>Terriglobales</taxon>
        <taxon>Acidobacteriaceae</taxon>
        <taxon>Telmatobacter</taxon>
    </lineage>
</organism>
<evidence type="ECO:0000313" key="1">
    <source>
        <dbReference type="EMBL" id="XBH17319.1"/>
    </source>
</evidence>